<reference evidence="2 3" key="1">
    <citation type="journal article" date="2019" name="Commun. Biol.">
        <title>The bagworm genome reveals a unique fibroin gene that provides high tensile strength.</title>
        <authorList>
            <person name="Kono N."/>
            <person name="Nakamura H."/>
            <person name="Ohtoshi R."/>
            <person name="Tomita M."/>
            <person name="Numata K."/>
            <person name="Arakawa K."/>
        </authorList>
    </citation>
    <scope>NUCLEOTIDE SEQUENCE [LARGE SCALE GENOMIC DNA]</scope>
</reference>
<organism evidence="2 3">
    <name type="scientific">Eumeta variegata</name>
    <name type="common">Bagworm moth</name>
    <name type="synonym">Eumeta japonica</name>
    <dbReference type="NCBI Taxonomy" id="151549"/>
    <lineage>
        <taxon>Eukaryota</taxon>
        <taxon>Metazoa</taxon>
        <taxon>Ecdysozoa</taxon>
        <taxon>Arthropoda</taxon>
        <taxon>Hexapoda</taxon>
        <taxon>Insecta</taxon>
        <taxon>Pterygota</taxon>
        <taxon>Neoptera</taxon>
        <taxon>Endopterygota</taxon>
        <taxon>Lepidoptera</taxon>
        <taxon>Glossata</taxon>
        <taxon>Ditrysia</taxon>
        <taxon>Tineoidea</taxon>
        <taxon>Psychidae</taxon>
        <taxon>Oiketicinae</taxon>
        <taxon>Eumeta</taxon>
    </lineage>
</organism>
<evidence type="ECO:0000313" key="2">
    <source>
        <dbReference type="EMBL" id="GBP77531.1"/>
    </source>
</evidence>
<dbReference type="Proteomes" id="UP000299102">
    <property type="component" value="Unassembled WGS sequence"/>
</dbReference>
<feature type="region of interest" description="Disordered" evidence="1">
    <location>
        <begin position="53"/>
        <end position="72"/>
    </location>
</feature>
<evidence type="ECO:0000313" key="3">
    <source>
        <dbReference type="Proteomes" id="UP000299102"/>
    </source>
</evidence>
<keyword evidence="3" id="KW-1185">Reference proteome</keyword>
<comment type="caution">
    <text evidence="2">The sequence shown here is derived from an EMBL/GenBank/DDBJ whole genome shotgun (WGS) entry which is preliminary data.</text>
</comment>
<sequence>MTPGHEVALPQPTPTPVKERRPPARAYRHQDIGIQTKWNRRIPSITALANFGIPGRARRGTGRAAADDGTPR</sequence>
<protein>
    <submittedName>
        <fullName evidence="2">Uncharacterized protein</fullName>
    </submittedName>
</protein>
<name>A0A4C1YM76_EUMVA</name>
<proteinExistence type="predicted"/>
<accession>A0A4C1YM76</accession>
<evidence type="ECO:0000256" key="1">
    <source>
        <dbReference type="SAM" id="MobiDB-lite"/>
    </source>
</evidence>
<gene>
    <name evidence="2" type="ORF">EVAR_98984_1</name>
</gene>
<feature type="region of interest" description="Disordered" evidence="1">
    <location>
        <begin position="1"/>
        <end position="32"/>
    </location>
</feature>
<dbReference type="EMBL" id="BGZK01001334">
    <property type="protein sequence ID" value="GBP77531.1"/>
    <property type="molecule type" value="Genomic_DNA"/>
</dbReference>
<dbReference type="AlphaFoldDB" id="A0A4C1YM76"/>